<dbReference type="PANTHER" id="PTHR33067">
    <property type="entry name" value="RNA-DIRECTED DNA POLYMERASE-RELATED"/>
    <property type="match status" value="1"/>
</dbReference>
<sequence length="185" mass="20520">MKSLLINVTLVEALEQMPNYAKFMKDLVTIKWSMNFETTKVTHQVTEIVHSMAPKLEDPGAFTIPCTIGSVEFSKSLSDLGSNCEVDYEVLIIIGRPFLATGKAHCDVEVRELTFRVGDESAPNWSVRFKLMCDASDVAVGASLGQCINKIFHPVYYASKTINSAQFNYTVTGKELLAIVFAIEK</sequence>
<dbReference type="eggNOG" id="KOG0017">
    <property type="taxonomic scope" value="Eukaryota"/>
</dbReference>
<evidence type="ECO:0000259" key="1">
    <source>
        <dbReference type="Pfam" id="PF17919"/>
    </source>
</evidence>
<dbReference type="InterPro" id="IPR041577">
    <property type="entry name" value="RT_RNaseH_2"/>
</dbReference>
<keyword evidence="2" id="KW-1185">Reference proteome</keyword>
<gene>
    <name evidence="3" type="primary">LOC104211084</name>
</gene>
<accession>A0A1U7V999</accession>
<dbReference type="InterPro" id="IPR043502">
    <property type="entry name" value="DNA/RNA_pol_sf"/>
</dbReference>
<organism evidence="2 3">
    <name type="scientific">Nicotiana sylvestris</name>
    <name type="common">Wood tobacco</name>
    <name type="synonym">South American tobacco</name>
    <dbReference type="NCBI Taxonomy" id="4096"/>
    <lineage>
        <taxon>Eukaryota</taxon>
        <taxon>Viridiplantae</taxon>
        <taxon>Streptophyta</taxon>
        <taxon>Embryophyta</taxon>
        <taxon>Tracheophyta</taxon>
        <taxon>Spermatophyta</taxon>
        <taxon>Magnoliopsida</taxon>
        <taxon>eudicotyledons</taxon>
        <taxon>Gunneridae</taxon>
        <taxon>Pentapetalae</taxon>
        <taxon>asterids</taxon>
        <taxon>lamiids</taxon>
        <taxon>Solanales</taxon>
        <taxon>Solanaceae</taxon>
        <taxon>Nicotianoideae</taxon>
        <taxon>Nicotianeae</taxon>
        <taxon>Nicotiana</taxon>
    </lineage>
</organism>
<dbReference type="AlphaFoldDB" id="A0A1U7V999"/>
<dbReference type="Proteomes" id="UP000189701">
    <property type="component" value="Unplaced"/>
</dbReference>
<evidence type="ECO:0000313" key="3">
    <source>
        <dbReference type="RefSeq" id="XP_009758385.1"/>
    </source>
</evidence>
<reference evidence="2" key="1">
    <citation type="journal article" date="2013" name="Genome Biol.">
        <title>Reference genomes and transcriptomes of Nicotiana sylvestris and Nicotiana tomentosiformis.</title>
        <authorList>
            <person name="Sierro N."/>
            <person name="Battey J.N."/>
            <person name="Ouadi S."/>
            <person name="Bovet L."/>
            <person name="Goepfert S."/>
            <person name="Bakaher N."/>
            <person name="Peitsch M.C."/>
            <person name="Ivanov N.V."/>
        </authorList>
    </citation>
    <scope>NUCLEOTIDE SEQUENCE [LARGE SCALE GENOMIC DNA]</scope>
</reference>
<name>A0A1U7V999_NICSY</name>
<protein>
    <submittedName>
        <fullName evidence="3">Uncharacterized protein LOC104211084</fullName>
    </submittedName>
</protein>
<dbReference type="RefSeq" id="XP_009758385.1">
    <property type="nucleotide sequence ID" value="XM_009760083.1"/>
</dbReference>
<proteinExistence type="predicted"/>
<dbReference type="SUPFAM" id="SSF56672">
    <property type="entry name" value="DNA/RNA polymerases"/>
    <property type="match status" value="1"/>
</dbReference>
<dbReference type="OrthoDB" id="10392917at2759"/>
<feature type="domain" description="Reverse transcriptase/retrotransposon-derived protein RNase H-like" evidence="1">
    <location>
        <begin position="123"/>
        <end position="185"/>
    </location>
</feature>
<reference evidence="3" key="2">
    <citation type="submission" date="2025-08" db="UniProtKB">
        <authorList>
            <consortium name="RefSeq"/>
        </authorList>
    </citation>
    <scope>IDENTIFICATION</scope>
    <source>
        <tissue evidence="3">Leaf</tissue>
    </source>
</reference>
<dbReference type="STRING" id="4096.A0A1U7V999"/>
<evidence type="ECO:0000313" key="2">
    <source>
        <dbReference type="Proteomes" id="UP000189701"/>
    </source>
</evidence>
<dbReference type="Pfam" id="PF17919">
    <property type="entry name" value="RT_RNaseH_2"/>
    <property type="match status" value="1"/>
</dbReference>
<dbReference type="PANTHER" id="PTHR33067:SF9">
    <property type="entry name" value="RNA-DIRECTED DNA POLYMERASE"/>
    <property type="match status" value="1"/>
</dbReference>